<sequence>MARSIFSRFGTYVFAAVMALCTQAHAAPTVRVGYIPVLGSAPLFVMDGEHWLKDAGIDMQLIRFQSGPQAIQALAAGKIDAYVAGVLPLLQARAHGVNVKVVASAAIEELEVMARGPLAEGLPETPSQPIEGAALKQRFDDFARTSGRKAKIGAQPLGSVPDSMLRYWLKARNDLDPAQTADIVGVDLDAEQQAFLAGAVDAAVLREPTLTLVRHRLPQARILATGHDMMPGQPGSVLAILNEDAPDRAAWKDRFLAAFVRATDLLSHSPDEAVPYVRGALAGGMLPVAIVQESLRASASHYVSDPASIVESVTKLQDFEVQSGLLHAPQPVADLFDLESYRRLGK</sequence>
<dbReference type="Pfam" id="PF13379">
    <property type="entry name" value="NMT1_2"/>
    <property type="match status" value="1"/>
</dbReference>
<dbReference type="Proteomes" id="UP000237344">
    <property type="component" value="Unassembled WGS sequence"/>
</dbReference>
<protein>
    <recommendedName>
        <fullName evidence="7">Nitrate ABC transporter substrate-binding protein</fullName>
    </recommendedName>
</protein>
<evidence type="ECO:0000256" key="1">
    <source>
        <dbReference type="ARBA" id="ARBA00004418"/>
    </source>
</evidence>
<dbReference type="PANTHER" id="PTHR30024:SF47">
    <property type="entry name" value="TAURINE-BINDING PERIPLASMIC PROTEIN"/>
    <property type="match status" value="1"/>
</dbReference>
<comment type="caution">
    <text evidence="5">The sequence shown here is derived from an EMBL/GenBank/DDBJ whole genome shotgun (WGS) entry which is preliminary data.</text>
</comment>
<dbReference type="PANTHER" id="PTHR30024">
    <property type="entry name" value="ALIPHATIC SULFONATES-BINDING PROTEIN-RELATED"/>
    <property type="match status" value="1"/>
</dbReference>
<proteinExistence type="inferred from homology"/>
<dbReference type="GO" id="GO:0042597">
    <property type="term" value="C:periplasmic space"/>
    <property type="evidence" value="ECO:0007669"/>
    <property type="project" value="UniProtKB-SubCell"/>
</dbReference>
<dbReference type="AlphaFoldDB" id="A0A2S3W3D8"/>
<name>A0A2S3W3D8_9PROT</name>
<evidence type="ECO:0000256" key="4">
    <source>
        <dbReference type="SAM" id="SignalP"/>
    </source>
</evidence>
<dbReference type="RefSeq" id="WP_167400055.1">
    <property type="nucleotide sequence ID" value="NZ_NKUE01000006.1"/>
</dbReference>
<evidence type="ECO:0000313" key="6">
    <source>
        <dbReference type="Proteomes" id="UP000237344"/>
    </source>
</evidence>
<accession>A0A2S3W3D8</accession>
<evidence type="ECO:0000256" key="3">
    <source>
        <dbReference type="ARBA" id="ARBA00022729"/>
    </source>
</evidence>
<reference evidence="5 6" key="1">
    <citation type="submission" date="2018-01" db="EMBL/GenBank/DDBJ databases">
        <title>Draft Genome Sequence of Komagataeibacter maltaceti LMG 1529, a Vinegar Producing Acetic Acid Bacterium Isolated from Malt Vinegar Brewery Acetifiers.</title>
        <authorList>
            <person name="Zhang Q."/>
            <person name="Hollensteiner J."/>
            <person name="Poehlein A."/>
            <person name="Daniel R."/>
        </authorList>
    </citation>
    <scope>NUCLEOTIDE SEQUENCE [LARGE SCALE GENOMIC DNA]</scope>
    <source>
        <strain evidence="5 6">LMG 1529</strain>
    </source>
</reference>
<gene>
    <name evidence="5" type="ORF">KMAL_09360</name>
</gene>
<feature type="signal peptide" evidence="4">
    <location>
        <begin position="1"/>
        <end position="26"/>
    </location>
</feature>
<evidence type="ECO:0000256" key="2">
    <source>
        <dbReference type="ARBA" id="ARBA00010742"/>
    </source>
</evidence>
<feature type="chain" id="PRO_5015560017" description="Nitrate ABC transporter substrate-binding protein" evidence="4">
    <location>
        <begin position="27"/>
        <end position="346"/>
    </location>
</feature>
<comment type="subcellular location">
    <subcellularLocation>
        <location evidence="1">Periplasm</location>
    </subcellularLocation>
</comment>
<comment type="similarity">
    <text evidence="2">Belongs to the bacterial solute-binding protein SsuA/TauA family.</text>
</comment>
<organism evidence="5 6">
    <name type="scientific">Novacetimonas maltaceti</name>
    <dbReference type="NCBI Taxonomy" id="1203393"/>
    <lineage>
        <taxon>Bacteria</taxon>
        <taxon>Pseudomonadati</taxon>
        <taxon>Pseudomonadota</taxon>
        <taxon>Alphaproteobacteria</taxon>
        <taxon>Acetobacterales</taxon>
        <taxon>Acetobacteraceae</taxon>
        <taxon>Novacetimonas</taxon>
    </lineage>
</organism>
<dbReference type="Gene3D" id="3.40.190.10">
    <property type="entry name" value="Periplasmic binding protein-like II"/>
    <property type="match status" value="2"/>
</dbReference>
<keyword evidence="3 4" id="KW-0732">Signal</keyword>
<evidence type="ECO:0000313" key="5">
    <source>
        <dbReference type="EMBL" id="POF63380.1"/>
    </source>
</evidence>
<keyword evidence="6" id="KW-1185">Reference proteome</keyword>
<dbReference type="SUPFAM" id="SSF53850">
    <property type="entry name" value="Periplasmic binding protein-like II"/>
    <property type="match status" value="1"/>
</dbReference>
<dbReference type="EMBL" id="POTC01000008">
    <property type="protein sequence ID" value="POF63380.1"/>
    <property type="molecule type" value="Genomic_DNA"/>
</dbReference>
<evidence type="ECO:0008006" key="7">
    <source>
        <dbReference type="Google" id="ProtNLM"/>
    </source>
</evidence>